<dbReference type="RefSeq" id="WP_197527903.1">
    <property type="nucleotide sequence ID" value="NZ_SJPO01000005.1"/>
</dbReference>
<proteinExistence type="predicted"/>
<accession>A0A5C5YQK9</accession>
<evidence type="ECO:0000313" key="2">
    <source>
        <dbReference type="EMBL" id="TWT77037.1"/>
    </source>
</evidence>
<evidence type="ECO:0000256" key="1">
    <source>
        <dbReference type="SAM" id="MobiDB-lite"/>
    </source>
</evidence>
<feature type="compositionally biased region" description="Low complexity" evidence="1">
    <location>
        <begin position="534"/>
        <end position="545"/>
    </location>
</feature>
<feature type="compositionally biased region" description="Acidic residues" evidence="1">
    <location>
        <begin position="590"/>
        <end position="608"/>
    </location>
</feature>
<dbReference type="Proteomes" id="UP000318478">
    <property type="component" value="Unassembled WGS sequence"/>
</dbReference>
<comment type="caution">
    <text evidence="2">The sequence shown here is derived from an EMBL/GenBank/DDBJ whole genome shotgun (WGS) entry which is preliminary data.</text>
</comment>
<protein>
    <recommendedName>
        <fullName evidence="4">IRE (Iron responsive element)</fullName>
    </recommendedName>
</protein>
<organism evidence="2 3">
    <name type="scientific">Posidoniimonas polymericola</name>
    <dbReference type="NCBI Taxonomy" id="2528002"/>
    <lineage>
        <taxon>Bacteria</taxon>
        <taxon>Pseudomonadati</taxon>
        <taxon>Planctomycetota</taxon>
        <taxon>Planctomycetia</taxon>
        <taxon>Pirellulales</taxon>
        <taxon>Lacipirellulaceae</taxon>
        <taxon>Posidoniimonas</taxon>
    </lineage>
</organism>
<feature type="region of interest" description="Disordered" evidence="1">
    <location>
        <begin position="505"/>
        <end position="608"/>
    </location>
</feature>
<feature type="compositionally biased region" description="Acidic residues" evidence="1">
    <location>
        <begin position="557"/>
        <end position="569"/>
    </location>
</feature>
<evidence type="ECO:0000313" key="3">
    <source>
        <dbReference type="Proteomes" id="UP000318478"/>
    </source>
</evidence>
<dbReference type="EMBL" id="SJPO01000005">
    <property type="protein sequence ID" value="TWT77037.1"/>
    <property type="molecule type" value="Genomic_DNA"/>
</dbReference>
<dbReference type="AlphaFoldDB" id="A0A5C5YQK9"/>
<keyword evidence="3" id="KW-1185">Reference proteome</keyword>
<evidence type="ECO:0008006" key="4">
    <source>
        <dbReference type="Google" id="ProtNLM"/>
    </source>
</evidence>
<name>A0A5C5YQK9_9BACT</name>
<reference evidence="2 3" key="1">
    <citation type="submission" date="2019-02" db="EMBL/GenBank/DDBJ databases">
        <title>Deep-cultivation of Planctomycetes and their phenomic and genomic characterization uncovers novel biology.</title>
        <authorList>
            <person name="Wiegand S."/>
            <person name="Jogler M."/>
            <person name="Boedeker C."/>
            <person name="Pinto D."/>
            <person name="Vollmers J."/>
            <person name="Rivas-Marin E."/>
            <person name="Kohn T."/>
            <person name="Peeters S.H."/>
            <person name="Heuer A."/>
            <person name="Rast P."/>
            <person name="Oberbeckmann S."/>
            <person name="Bunk B."/>
            <person name="Jeske O."/>
            <person name="Meyerdierks A."/>
            <person name="Storesund J.E."/>
            <person name="Kallscheuer N."/>
            <person name="Luecker S."/>
            <person name="Lage O.M."/>
            <person name="Pohl T."/>
            <person name="Merkel B.J."/>
            <person name="Hornburger P."/>
            <person name="Mueller R.-W."/>
            <person name="Bruemmer F."/>
            <person name="Labrenz M."/>
            <person name="Spormann A.M."/>
            <person name="Op Den Camp H."/>
            <person name="Overmann J."/>
            <person name="Amann R."/>
            <person name="Jetten M.S.M."/>
            <person name="Mascher T."/>
            <person name="Medema M.H."/>
            <person name="Devos D.P."/>
            <person name="Kaster A.-K."/>
            <person name="Ovreas L."/>
            <person name="Rohde M."/>
            <person name="Galperin M.Y."/>
            <person name="Jogler C."/>
        </authorList>
    </citation>
    <scope>NUCLEOTIDE SEQUENCE [LARGE SCALE GENOMIC DNA]</scope>
    <source>
        <strain evidence="2 3">Pla123a</strain>
    </source>
</reference>
<gene>
    <name evidence="2" type="ORF">Pla123a_24650</name>
</gene>
<sequence>MNERTNLYRKLAYAVAIAVVLFPLSILGSPSTGAKDSGGRLAEFRANNGLAQANLGDIDPASETIKLATLGLRGVAVNALWHKANQYKMKEDWGNLTATLEQLSKLQPNFITFWKYQAWNLTYNVSVEFDDYRDRYYYVRRGINFLKEGEAYNRDNPQILWELGWFIGQKIGRADEKEQYRRLFRTDETFHPEDRALEDRDNWLVSKEWYEKGERAAESRGIGRKSPIVFYSSAPKSQMNYAEAIETEGRFDRGLPAWRRAGEEWNNFGNLPIEHSTGTILQLNEEEELKEQVAEAREELLEIAPAVTGPLLDELEAKITPEQREAYETPIDQRSPEQYQMAMQVEQLRNPPPPELADLIATERPELRATAMRQLEKIQQLVDRQRKTKNYKSTANFDYWKLRCEFEQSADAISARRLCYQGRQAMVQDADPLAAKELYQQGLAKWRDVLDAYPELQDVDGTTGDDIMEFVKEYSVVLDKIDEEIPDDFPLWGVIENFDSEMDFEEELSQHRRRMSGEADPAAPEAASDDSAADEAGPAEAALEEATSDKAASGEATTDESMTESDASENESQPKEPSAAEADGKPSVDEALDEVLDEPAETAASDEE</sequence>